<comment type="caution">
    <text evidence="3">The sequence shown here is derived from an EMBL/GenBank/DDBJ whole genome shotgun (WGS) entry which is preliminary data.</text>
</comment>
<dbReference type="HOGENOM" id="CLU_084517_1_1_5"/>
<feature type="region of interest" description="Disordered" evidence="1">
    <location>
        <begin position="107"/>
        <end position="127"/>
    </location>
</feature>
<dbReference type="PANTHER" id="PTHR46246:SF1">
    <property type="entry name" value="GUANOSINE-3',5'-BIS(DIPHOSPHATE) 3'-PYROPHOSPHOHYDROLASE MESH1"/>
    <property type="match status" value="1"/>
</dbReference>
<dbReference type="Gene3D" id="1.10.3210.10">
    <property type="entry name" value="Hypothetical protein af1432"/>
    <property type="match status" value="1"/>
</dbReference>
<evidence type="ECO:0000256" key="1">
    <source>
        <dbReference type="SAM" id="MobiDB-lite"/>
    </source>
</evidence>
<organism evidence="3 4">
    <name type="scientific">Oceanicola granulosus (strain ATCC BAA-861 / DSM 15982 / KCTC 12143 / HTCC2516)</name>
    <dbReference type="NCBI Taxonomy" id="314256"/>
    <lineage>
        <taxon>Bacteria</taxon>
        <taxon>Pseudomonadati</taxon>
        <taxon>Pseudomonadota</taxon>
        <taxon>Alphaproteobacteria</taxon>
        <taxon>Rhodobacterales</taxon>
        <taxon>Roseobacteraceae</taxon>
        <taxon>Oceanicola</taxon>
    </lineage>
</organism>
<dbReference type="InterPro" id="IPR052194">
    <property type="entry name" value="MESH1"/>
</dbReference>
<protein>
    <submittedName>
        <fullName evidence="3">Metal dependent phosphohydrolase</fullName>
    </submittedName>
</protein>
<dbReference type="InterPro" id="IPR018130">
    <property type="entry name" value="Ribosomal_uS2_CS"/>
</dbReference>
<dbReference type="InterPro" id="IPR003607">
    <property type="entry name" value="HD/PDEase_dom"/>
</dbReference>
<dbReference type="PROSITE" id="PS00962">
    <property type="entry name" value="RIBOSOMAL_S2_1"/>
    <property type="match status" value="1"/>
</dbReference>
<feature type="domain" description="HD/PDEase" evidence="2">
    <location>
        <begin position="40"/>
        <end position="149"/>
    </location>
</feature>
<dbReference type="CDD" id="cd00077">
    <property type="entry name" value="HDc"/>
    <property type="match status" value="1"/>
</dbReference>
<dbReference type="GO" id="GO:0008893">
    <property type="term" value="F:guanosine-3',5'-bis(diphosphate) 3'-diphosphatase activity"/>
    <property type="evidence" value="ECO:0007669"/>
    <property type="project" value="TreeGrafter"/>
</dbReference>
<reference evidence="3 4" key="1">
    <citation type="journal article" date="2010" name="J. Bacteriol.">
        <title>Genome sequences of Oceanicola granulosus HTCC2516(T) and Oceanicola batsensis HTCC2597(TDelta).</title>
        <authorList>
            <person name="Thrash J.C."/>
            <person name="Cho J.C."/>
            <person name="Vergin K.L."/>
            <person name="Giovannoni S.J."/>
        </authorList>
    </citation>
    <scope>NUCLEOTIDE SEQUENCE [LARGE SCALE GENOMIC DNA]</scope>
    <source>
        <strain evidence="4">ATCC BAA-861 / DSM 15982 / KCTC 12143 / HTCC2516</strain>
    </source>
</reference>
<dbReference type="OrthoDB" id="9802385at2"/>
<dbReference type="AlphaFoldDB" id="Q2CB05"/>
<dbReference type="eggNOG" id="COG0317">
    <property type="taxonomic scope" value="Bacteria"/>
</dbReference>
<evidence type="ECO:0000313" key="4">
    <source>
        <dbReference type="Proteomes" id="UP000003635"/>
    </source>
</evidence>
<dbReference type="PANTHER" id="PTHR46246">
    <property type="entry name" value="GUANOSINE-3',5'-BIS(DIPHOSPHATE) 3'-PYROPHOSPHOHYDROLASE MESH1"/>
    <property type="match status" value="1"/>
</dbReference>
<dbReference type="RefSeq" id="WP_007256388.1">
    <property type="nucleotide sequence ID" value="NZ_CH724108.1"/>
</dbReference>
<dbReference type="GO" id="GO:0006412">
    <property type="term" value="P:translation"/>
    <property type="evidence" value="ECO:0007669"/>
    <property type="project" value="InterPro"/>
</dbReference>
<name>Q2CB05_OCEGH</name>
<dbReference type="Pfam" id="PF13328">
    <property type="entry name" value="HD_4"/>
    <property type="match status" value="1"/>
</dbReference>
<dbReference type="GO" id="GO:0003735">
    <property type="term" value="F:structural constituent of ribosome"/>
    <property type="evidence" value="ECO:0007669"/>
    <property type="project" value="InterPro"/>
</dbReference>
<accession>Q2CB05</accession>
<gene>
    <name evidence="3" type="ORF">OG2516_14361</name>
</gene>
<dbReference type="GO" id="GO:0005840">
    <property type="term" value="C:ribosome"/>
    <property type="evidence" value="ECO:0007669"/>
    <property type="project" value="InterPro"/>
</dbReference>
<dbReference type="SUPFAM" id="SSF109604">
    <property type="entry name" value="HD-domain/PDEase-like"/>
    <property type="match status" value="1"/>
</dbReference>
<keyword evidence="3" id="KW-0378">Hydrolase</keyword>
<dbReference type="Proteomes" id="UP000003635">
    <property type="component" value="Unassembled WGS sequence"/>
</dbReference>
<dbReference type="SMART" id="SM00471">
    <property type="entry name" value="HDc"/>
    <property type="match status" value="1"/>
</dbReference>
<keyword evidence="4" id="KW-1185">Reference proteome</keyword>
<dbReference type="EMBL" id="AAOT01000044">
    <property type="protein sequence ID" value="EAR49871.1"/>
    <property type="molecule type" value="Genomic_DNA"/>
</dbReference>
<evidence type="ECO:0000259" key="2">
    <source>
        <dbReference type="SMART" id="SM00471"/>
    </source>
</evidence>
<proteinExistence type="predicted"/>
<sequence>MQPLRDVPAGGPSADTPADIAAAALLAARAHLGQVRKGAGQVPYIHHPLEVADLVGADGAGAPVIVAALLHDVVEDTEIARADIAARFGSEVAALVDALTDDPAWAGLPRPARKARQAEEMPSAPPEARRIKIADQISNLRDIARAPEAWDPAEAVTYIDNAERVVDACRGVSPGLEALFDAAAAEAMQKIPPSSPAGKE</sequence>
<evidence type="ECO:0000313" key="3">
    <source>
        <dbReference type="EMBL" id="EAR49871.1"/>
    </source>
</evidence>
<dbReference type="STRING" id="314256.OG2516_14361"/>